<keyword evidence="2 5" id="KW-0812">Transmembrane</keyword>
<keyword evidence="4 5" id="KW-0472">Membrane</keyword>
<comment type="caution">
    <text evidence="7">The sequence shown here is derived from an EMBL/GenBank/DDBJ whole genome shotgun (WGS) entry which is preliminary data.</text>
</comment>
<organism evidence="7 8">
    <name type="scientific">Actinorhabdospora filicis</name>
    <dbReference type="NCBI Taxonomy" id="1785913"/>
    <lineage>
        <taxon>Bacteria</taxon>
        <taxon>Bacillati</taxon>
        <taxon>Actinomycetota</taxon>
        <taxon>Actinomycetes</taxon>
        <taxon>Micromonosporales</taxon>
        <taxon>Micromonosporaceae</taxon>
        <taxon>Actinorhabdospora</taxon>
    </lineage>
</organism>
<dbReference type="Pfam" id="PF07291">
    <property type="entry name" value="MauE"/>
    <property type="match status" value="1"/>
</dbReference>
<evidence type="ECO:0000256" key="5">
    <source>
        <dbReference type="SAM" id="Phobius"/>
    </source>
</evidence>
<reference evidence="7" key="1">
    <citation type="submission" date="2023-03" db="EMBL/GenBank/DDBJ databases">
        <title>Actinorhabdospora filicis NBRC 111898.</title>
        <authorList>
            <person name="Ichikawa N."/>
            <person name="Sato H."/>
            <person name="Tonouchi N."/>
        </authorList>
    </citation>
    <scope>NUCLEOTIDE SEQUENCE</scope>
    <source>
        <strain evidence="7">NBRC 111898</strain>
    </source>
</reference>
<evidence type="ECO:0000256" key="1">
    <source>
        <dbReference type="ARBA" id="ARBA00004141"/>
    </source>
</evidence>
<evidence type="ECO:0000259" key="6">
    <source>
        <dbReference type="Pfam" id="PF07291"/>
    </source>
</evidence>
<evidence type="ECO:0000313" key="7">
    <source>
        <dbReference type="EMBL" id="GLZ80819.1"/>
    </source>
</evidence>
<evidence type="ECO:0000256" key="2">
    <source>
        <dbReference type="ARBA" id="ARBA00022692"/>
    </source>
</evidence>
<proteinExistence type="predicted"/>
<dbReference type="EMBL" id="BSTX01000004">
    <property type="protein sequence ID" value="GLZ80819.1"/>
    <property type="molecule type" value="Genomic_DNA"/>
</dbReference>
<sequence>MPYTVQALVLGAVLAWSGALKLFSRYAPAEARRTALAGLLGEKAVPAHRVLGGAELALAALFLAPPALTAEAVAGIALTTGFLAYLTYAAVAAPDASCGCLGSRPARVTWRAFARAGTLLAAAVLALFATGAWYTSILDGRAIALVIGELALVAALSPELDHHWLTPLRRLRVRLTHPLASGVPVIPLDATVTQLVRSGAWRATSALVTSDVTDHWDEGEWRFLAYTARYDGEAATAVYAVPRLRYDPGAVRAALVAEDGATLYAVDGPPPGEVPSWALTVQTPEHVRT</sequence>
<evidence type="ECO:0000256" key="4">
    <source>
        <dbReference type="ARBA" id="ARBA00023136"/>
    </source>
</evidence>
<gene>
    <name evidence="7" type="ORF">Afil01_56260</name>
</gene>
<feature type="transmembrane region" description="Helical" evidence="5">
    <location>
        <begin position="72"/>
        <end position="91"/>
    </location>
</feature>
<dbReference type="Proteomes" id="UP001165079">
    <property type="component" value="Unassembled WGS sequence"/>
</dbReference>
<dbReference type="RefSeq" id="WP_285666083.1">
    <property type="nucleotide sequence ID" value="NZ_BSTX01000004.1"/>
</dbReference>
<dbReference type="GO" id="GO:0030416">
    <property type="term" value="P:methylamine metabolic process"/>
    <property type="evidence" value="ECO:0007669"/>
    <property type="project" value="InterPro"/>
</dbReference>
<evidence type="ECO:0000256" key="3">
    <source>
        <dbReference type="ARBA" id="ARBA00022989"/>
    </source>
</evidence>
<comment type="subcellular location">
    <subcellularLocation>
        <location evidence="1">Membrane</location>
        <topology evidence="1">Multi-pass membrane protein</topology>
    </subcellularLocation>
</comment>
<dbReference type="AlphaFoldDB" id="A0A9W6SPY8"/>
<keyword evidence="8" id="KW-1185">Reference proteome</keyword>
<dbReference type="GO" id="GO:0016020">
    <property type="term" value="C:membrane"/>
    <property type="evidence" value="ECO:0007669"/>
    <property type="project" value="UniProtKB-SubCell"/>
</dbReference>
<feature type="domain" description="Methylamine utilisation protein MauE" evidence="6">
    <location>
        <begin position="4"/>
        <end position="128"/>
    </location>
</feature>
<feature type="transmembrane region" description="Helical" evidence="5">
    <location>
        <begin position="112"/>
        <end position="134"/>
    </location>
</feature>
<name>A0A9W6SPY8_9ACTN</name>
<keyword evidence="3 5" id="KW-1133">Transmembrane helix</keyword>
<evidence type="ECO:0000313" key="8">
    <source>
        <dbReference type="Proteomes" id="UP001165079"/>
    </source>
</evidence>
<accession>A0A9W6SPY8</accession>
<protein>
    <recommendedName>
        <fullName evidence="6">Methylamine utilisation protein MauE domain-containing protein</fullName>
    </recommendedName>
</protein>
<dbReference type="InterPro" id="IPR009908">
    <property type="entry name" value="Methylamine_util_MauE"/>
</dbReference>